<feature type="region of interest" description="Disordered" evidence="10">
    <location>
        <begin position="1905"/>
        <end position="1926"/>
    </location>
</feature>
<dbReference type="InterPro" id="IPR033121">
    <property type="entry name" value="PEPTIDASE_A1"/>
</dbReference>
<dbReference type="GO" id="GO:0005509">
    <property type="term" value="F:calcium ion binding"/>
    <property type="evidence" value="ECO:0007669"/>
    <property type="project" value="InterPro"/>
</dbReference>
<evidence type="ECO:0000256" key="5">
    <source>
        <dbReference type="ARBA" id="ARBA00022750"/>
    </source>
</evidence>
<dbReference type="SUPFAM" id="SSF47473">
    <property type="entry name" value="EF-hand"/>
    <property type="match status" value="1"/>
</dbReference>
<feature type="domain" description="EF-hand" evidence="13">
    <location>
        <begin position="1781"/>
        <end position="1816"/>
    </location>
</feature>
<evidence type="ECO:0000256" key="11">
    <source>
        <dbReference type="SAM" id="Phobius"/>
    </source>
</evidence>
<evidence type="ECO:0000256" key="6">
    <source>
        <dbReference type="ARBA" id="ARBA00022801"/>
    </source>
</evidence>
<dbReference type="InterPro" id="IPR001461">
    <property type="entry name" value="Aspartic_peptidase_A1"/>
</dbReference>
<dbReference type="PANTHER" id="PTHR47966:SF51">
    <property type="entry name" value="BETA-SITE APP-CLEAVING ENZYME, ISOFORM A-RELATED"/>
    <property type="match status" value="1"/>
</dbReference>
<comment type="similarity">
    <text evidence="2">Belongs to the peptidase A1 family.</text>
</comment>
<keyword evidence="16" id="KW-1185">Reference proteome</keyword>
<dbReference type="SUPFAM" id="SSF50630">
    <property type="entry name" value="Acid proteases"/>
    <property type="match status" value="2"/>
</dbReference>
<keyword evidence="8 11" id="KW-1133">Transmembrane helix</keyword>
<proteinExistence type="inferred from homology"/>
<reference evidence="15" key="1">
    <citation type="submission" date="2023-08" db="EMBL/GenBank/DDBJ databases">
        <authorList>
            <person name="Chen Y."/>
            <person name="Shah S."/>
            <person name="Dougan E. K."/>
            <person name="Thang M."/>
            <person name="Chan C."/>
        </authorList>
    </citation>
    <scope>NUCLEOTIDE SEQUENCE</scope>
</reference>
<dbReference type="CDD" id="cd05471">
    <property type="entry name" value="pepsin_like"/>
    <property type="match status" value="2"/>
</dbReference>
<keyword evidence="7" id="KW-0106">Calcium</keyword>
<feature type="transmembrane region" description="Helical" evidence="11">
    <location>
        <begin position="237"/>
        <end position="260"/>
    </location>
</feature>
<dbReference type="InterPro" id="IPR011992">
    <property type="entry name" value="EF-hand-dom_pair"/>
</dbReference>
<dbReference type="Gene3D" id="1.10.287.70">
    <property type="match status" value="1"/>
</dbReference>
<dbReference type="Pfam" id="PF00026">
    <property type="entry name" value="Asp"/>
    <property type="match status" value="2"/>
</dbReference>
<keyword evidence="5" id="KW-0064">Aspartyl protease</keyword>
<evidence type="ECO:0000259" key="14">
    <source>
        <dbReference type="PROSITE" id="PS51767"/>
    </source>
</evidence>
<dbReference type="Gene3D" id="2.40.70.10">
    <property type="entry name" value="Acid Proteases"/>
    <property type="match status" value="3"/>
</dbReference>
<evidence type="ECO:0000256" key="12">
    <source>
        <dbReference type="SAM" id="SignalP"/>
    </source>
</evidence>
<feature type="compositionally biased region" description="Polar residues" evidence="10">
    <location>
        <begin position="1390"/>
        <end position="1407"/>
    </location>
</feature>
<evidence type="ECO:0000256" key="10">
    <source>
        <dbReference type="SAM" id="MobiDB-lite"/>
    </source>
</evidence>
<feature type="compositionally biased region" description="Basic residues" evidence="10">
    <location>
        <begin position="986"/>
        <end position="995"/>
    </location>
</feature>
<dbReference type="InterPro" id="IPR021109">
    <property type="entry name" value="Peptidase_aspartic_dom_sf"/>
</dbReference>
<evidence type="ECO:0000313" key="16">
    <source>
        <dbReference type="Proteomes" id="UP001178507"/>
    </source>
</evidence>
<accession>A0AA36NI97</accession>
<feature type="transmembrane region" description="Helical" evidence="11">
    <location>
        <begin position="1630"/>
        <end position="1651"/>
    </location>
</feature>
<organism evidence="15 16">
    <name type="scientific">Effrenium voratum</name>
    <dbReference type="NCBI Taxonomy" id="2562239"/>
    <lineage>
        <taxon>Eukaryota</taxon>
        <taxon>Sar</taxon>
        <taxon>Alveolata</taxon>
        <taxon>Dinophyceae</taxon>
        <taxon>Suessiales</taxon>
        <taxon>Symbiodiniaceae</taxon>
        <taxon>Effrenium</taxon>
    </lineage>
</organism>
<feature type="transmembrane region" description="Helical" evidence="11">
    <location>
        <begin position="1732"/>
        <end position="1756"/>
    </location>
</feature>
<feature type="transmembrane region" description="Helical" evidence="11">
    <location>
        <begin position="313"/>
        <end position="332"/>
    </location>
</feature>
<comment type="caution">
    <text evidence="15">The sequence shown here is derived from an EMBL/GenBank/DDBJ whole genome shotgun (WGS) entry which is preliminary data.</text>
</comment>
<keyword evidence="3" id="KW-0645">Protease</keyword>
<dbReference type="GO" id="GO:0004190">
    <property type="term" value="F:aspartic-type endopeptidase activity"/>
    <property type="evidence" value="ECO:0007669"/>
    <property type="project" value="UniProtKB-KW"/>
</dbReference>
<dbReference type="InterPro" id="IPR005821">
    <property type="entry name" value="Ion_trans_dom"/>
</dbReference>
<dbReference type="PROSITE" id="PS00141">
    <property type="entry name" value="ASP_PROTEASE"/>
    <property type="match status" value="1"/>
</dbReference>
<dbReference type="GO" id="GO:0016020">
    <property type="term" value="C:membrane"/>
    <property type="evidence" value="ECO:0007669"/>
    <property type="project" value="UniProtKB-SubCell"/>
</dbReference>
<comment type="subcellular location">
    <subcellularLocation>
        <location evidence="1">Membrane</location>
        <topology evidence="1">Multi-pass membrane protein</topology>
    </subcellularLocation>
</comment>
<feature type="chain" id="PRO_5041292605" evidence="12">
    <location>
        <begin position="16"/>
        <end position="1926"/>
    </location>
</feature>
<evidence type="ECO:0000313" key="15">
    <source>
        <dbReference type="EMBL" id="CAJ1404826.1"/>
    </source>
</evidence>
<feature type="transmembrane region" description="Helical" evidence="11">
    <location>
        <begin position="1657"/>
        <end position="1678"/>
    </location>
</feature>
<feature type="region of interest" description="Disordered" evidence="10">
    <location>
        <begin position="975"/>
        <end position="995"/>
    </location>
</feature>
<dbReference type="GO" id="GO:0005216">
    <property type="term" value="F:monoatomic ion channel activity"/>
    <property type="evidence" value="ECO:0007669"/>
    <property type="project" value="InterPro"/>
</dbReference>
<protein>
    <submittedName>
        <fullName evidence="15">Uncharacterized protein</fullName>
    </submittedName>
</protein>
<dbReference type="CDD" id="cd00051">
    <property type="entry name" value="EFh"/>
    <property type="match status" value="1"/>
</dbReference>
<gene>
    <name evidence="15" type="ORF">EVOR1521_LOCUS27203</name>
</gene>
<evidence type="ECO:0000256" key="3">
    <source>
        <dbReference type="ARBA" id="ARBA00022670"/>
    </source>
</evidence>
<dbReference type="PANTHER" id="PTHR47966">
    <property type="entry name" value="BETA-SITE APP-CLEAVING ENZYME, ISOFORM A-RELATED"/>
    <property type="match status" value="1"/>
</dbReference>
<evidence type="ECO:0000256" key="4">
    <source>
        <dbReference type="ARBA" id="ARBA00022692"/>
    </source>
</evidence>
<dbReference type="SMART" id="SM00054">
    <property type="entry name" value="EFh"/>
    <property type="match status" value="2"/>
</dbReference>
<evidence type="ECO:0000259" key="13">
    <source>
        <dbReference type="PROSITE" id="PS50222"/>
    </source>
</evidence>
<feature type="signal peptide" evidence="12">
    <location>
        <begin position="1"/>
        <end position="15"/>
    </location>
</feature>
<dbReference type="PROSITE" id="PS00018">
    <property type="entry name" value="EF_HAND_1"/>
    <property type="match status" value="1"/>
</dbReference>
<evidence type="ECO:0000256" key="9">
    <source>
        <dbReference type="ARBA" id="ARBA00023136"/>
    </source>
</evidence>
<dbReference type="InterPro" id="IPR018247">
    <property type="entry name" value="EF_Hand_1_Ca_BS"/>
</dbReference>
<feature type="compositionally biased region" description="Low complexity" evidence="10">
    <location>
        <begin position="1408"/>
        <end position="1429"/>
    </location>
</feature>
<keyword evidence="9 11" id="KW-0472">Membrane</keyword>
<dbReference type="SUPFAM" id="SSF81324">
    <property type="entry name" value="Voltage-gated potassium channels"/>
    <property type="match status" value="1"/>
</dbReference>
<feature type="domain" description="Peptidase A1" evidence="14">
    <location>
        <begin position="80"/>
        <end position="1002"/>
    </location>
</feature>
<feature type="region of interest" description="Disordered" evidence="10">
    <location>
        <begin position="1304"/>
        <end position="1345"/>
    </location>
</feature>
<dbReference type="InterPro" id="IPR002048">
    <property type="entry name" value="EF_hand_dom"/>
</dbReference>
<feature type="region of interest" description="Disordered" evidence="10">
    <location>
        <begin position="1367"/>
        <end position="1438"/>
    </location>
</feature>
<dbReference type="InterPro" id="IPR027359">
    <property type="entry name" value="Volt_channel_dom_sf"/>
</dbReference>
<keyword evidence="6" id="KW-0378">Hydrolase</keyword>
<dbReference type="Gene3D" id="1.10.238.10">
    <property type="entry name" value="EF-hand"/>
    <property type="match status" value="1"/>
</dbReference>
<dbReference type="GO" id="GO:0006508">
    <property type="term" value="P:proteolysis"/>
    <property type="evidence" value="ECO:0007669"/>
    <property type="project" value="UniProtKB-KW"/>
</dbReference>
<sequence length="1926" mass="212986">MFYLFSAVMLSMSAGHDVSISSAGVVSGSDSSSLLQKPVVSDQAAGGEFPEGPAPHVIGLRRESVPIYRMGKIASFKTSYSGVLSVGYPPQDFRVVFDTGSAHVILPAVECESEACQANNRRHYDQTASITSLPINADGSIVHEGDHGEQVTIGFGTGEITGEFAKDTVCFGKGQTHDELQYMADESPCHHDPTCREQLSDGSRLSAMTMAVMMGYELLSLAAAIQDARRMQLQTRCLPGLLLATMFGVLAASELLFSRADWTIAHVVPVTDGLTPQGKPLYSLQYLEWTINVPILVYWQTASELPCRRLRPFLVFALALHFGVYGVVYLASATGILDPLGERMAFRALTCGAKIAFGAAFVFLRSKEYHEMLANALEKISRSNAGMVAILRGSFDMILPCVLAGHRCLLPANLEGDMAKLQGVLKLPVAGASLSELVSGEYKAAFNAYFENVLKADATCAENEDWRPMTGQRCGVAQALCTQLGSVPVTLHLSVGPLATADRQRQLLVAIQLAQTLETIESEACNRESEVSTRDGSESLQHRKDGRDSLAATLLDQLGGPYAETASELEPCSQSWATWEKEAHESILASWEGVSVSGRGYRQRMEFHQDFSAMVEVMGQQMAAKYQVNCAAEPMEMDLELLPMSSCRPPVIPYIFKVEDGRLHLCGPGGRLERPTSFAGAGLCIMERSNHAPAPAAPATPDILDTAQPRADTDEMKAAPDEPLPNGRLRLSFVADSRSAKDGEEVAALIKQESLLIHDYQDPDAVLAPAGVELVADHSPMCVEMNIIVAVEMSTVPFKTFKFDGILGLSLDGLAMNKNFSTFDMLVRNGLAARPHFGVFLTDGEDVEPSEVAFGAADTRRMLEPLSWSSVYRPDLGYWVVPILAVRVDGVELDFCKDGTCRGVVDTGTSHLGVPGPHDKELQELLKVDAGDLLDCRLAKSPKLEIELEGKTIDLFASSYMRRLPLREDVSVSSDKGVTLDDEKTKKRQGRKKQAFHRPGYSLVQVGPNSAEGELCVRSSEPLRCPAEAANRREDIYGDKFVVYSKGDEICVNRTDQPGGWGLDLRFWCPDPATAEKEGPAEPGVEAIWLGPLKHGDRRCLNSFDLLACESTEQLDVEVTQRQVCVQRKAGGPEELEEVLKCALAKKDLQEVVIGENFAGESSKCVTPPVAVTCAADAGNHREDGFDDTFEIFPQGAKICAKRTDDQTAWGLHLVIRCKEKISEPEPPRAIDREEVHFQQGGGKPEEKEAEVTKTVKRYCSPRLMAVNLPRPLGPKLFILGEPVLHRYYTVYDWEQKRLAMESMETDELPPDEPTIPKRSRLKNIKFRQPGAPRADEEPQDGGELIPSADFQAMLDQLLQQHLLEVAGRADRPEPRPDSWPRLRLKSSRTSRMSRNSKTSKSSEVNLSNNSANSYNSEASGASNGSSSSGRKRRPRTRKSVIPALLENEKSMAEVNDQFVASLNEEEPEPDLERLMRRGDSETDAEYQQRYRNLSAFEKLQEWLQSTRYEMAVASLLCVNVLWMAFELQTFGTRISYELGVSDTQMPDSEAESWALVFAVGENLFTALFGLDVLVRIFVLRCKFFQAWLNYIDIAVTTTSVMELTLTHAMTVPVNPILFRLLRIGKLARAIRMVTMNSVLASLQLLIKCIAASTNMLFWSFCLLTFVQCVAGMIASTLCRDFVEHTANDLDLRLEVFRYYGTFSRTFLTMFEILFANWGPPCRVLVENISEWFSIFFLTYRCVLGFAVLNVVNAVFVQQTMKTASSDEELAFKQKERDVALYTRKVKKLFQTMDSSGDGTINLQEFSKLVNSPMLKFWMGQLELEYHDLLSLFEFLDNGDGEITLMEFIDGAGRLKGGAKALDIWRLETKLEVLFNEVLAKLHGDNDKNVQAVFENSEFRHIKPTAAQRSSSCTPEPGQAAESVIE</sequence>
<evidence type="ECO:0000256" key="7">
    <source>
        <dbReference type="ARBA" id="ARBA00022837"/>
    </source>
</evidence>
<feature type="region of interest" description="Disordered" evidence="10">
    <location>
        <begin position="526"/>
        <end position="545"/>
    </location>
</feature>
<evidence type="ECO:0000256" key="1">
    <source>
        <dbReference type="ARBA" id="ARBA00004141"/>
    </source>
</evidence>
<dbReference type="PROSITE" id="PS51767">
    <property type="entry name" value="PEPTIDASE_A1"/>
    <property type="match status" value="1"/>
</dbReference>
<dbReference type="Pfam" id="PF00520">
    <property type="entry name" value="Ion_trans"/>
    <property type="match status" value="1"/>
</dbReference>
<name>A0AA36NI97_9DINO</name>
<evidence type="ECO:0000256" key="2">
    <source>
        <dbReference type="ARBA" id="ARBA00007447"/>
    </source>
</evidence>
<dbReference type="Gene3D" id="1.20.120.350">
    <property type="entry name" value="Voltage-gated potassium channels. Chain C"/>
    <property type="match status" value="1"/>
</dbReference>
<dbReference type="Proteomes" id="UP001178507">
    <property type="component" value="Unassembled WGS sequence"/>
</dbReference>
<keyword evidence="4 11" id="KW-0812">Transmembrane</keyword>
<feature type="compositionally biased region" description="Basic and acidic residues" evidence="10">
    <location>
        <begin position="1368"/>
        <end position="1381"/>
    </location>
</feature>
<dbReference type="EMBL" id="CAUJNA010003557">
    <property type="protein sequence ID" value="CAJ1404826.1"/>
    <property type="molecule type" value="Genomic_DNA"/>
</dbReference>
<dbReference type="PROSITE" id="PS50222">
    <property type="entry name" value="EF_HAND_2"/>
    <property type="match status" value="1"/>
</dbReference>
<evidence type="ECO:0000256" key="8">
    <source>
        <dbReference type="ARBA" id="ARBA00022989"/>
    </source>
</evidence>
<dbReference type="InterPro" id="IPR001969">
    <property type="entry name" value="Aspartic_peptidase_AS"/>
</dbReference>
<dbReference type="InterPro" id="IPR034164">
    <property type="entry name" value="Pepsin-like_dom"/>
</dbReference>
<keyword evidence="12" id="KW-0732">Signal</keyword>